<dbReference type="EMBL" id="FQXV01000007">
    <property type="protein sequence ID" value="SHI08242.1"/>
    <property type="molecule type" value="Genomic_DNA"/>
</dbReference>
<gene>
    <name evidence="2" type="ORF">SAMN02745823_02334</name>
</gene>
<dbReference type="Pfam" id="PF12685">
    <property type="entry name" value="SpoIIIAH"/>
    <property type="match status" value="1"/>
</dbReference>
<sequence>MKTFKRNAVIITVLLFVCVAAYLNWSYNNNSDTETAAGASPLDTSSSAVDNDAAPSASDASLFYNPSDSTAVNKEYFDSARLNRQQAADAAAATLTSVSKTDGASKEMVDAALEEISQIASNSIKEAQLEDLIKAKGFADCVVYISDDGINVTVPAPQDGLPASSVAKITDIVTSETDYKAADMKIIEVK</sequence>
<dbReference type="Gene3D" id="1.10.287.4300">
    <property type="entry name" value="Stage III sporulation protein AH-like"/>
    <property type="match status" value="1"/>
</dbReference>
<accession>A0A1M5Y8D6</accession>
<feature type="region of interest" description="Disordered" evidence="1">
    <location>
        <begin position="34"/>
        <end position="53"/>
    </location>
</feature>
<dbReference type="STRING" id="1123282.SAMN02745823_02334"/>
<dbReference type="OrthoDB" id="1680784at2"/>
<dbReference type="InterPro" id="IPR024232">
    <property type="entry name" value="SpoIIIAH"/>
</dbReference>
<dbReference type="AlphaFoldDB" id="A0A1M5Y8D6"/>
<evidence type="ECO:0000313" key="3">
    <source>
        <dbReference type="Proteomes" id="UP000183995"/>
    </source>
</evidence>
<evidence type="ECO:0000256" key="1">
    <source>
        <dbReference type="SAM" id="MobiDB-lite"/>
    </source>
</evidence>
<dbReference type="Proteomes" id="UP000183995">
    <property type="component" value="Unassembled WGS sequence"/>
</dbReference>
<evidence type="ECO:0000313" key="2">
    <source>
        <dbReference type="EMBL" id="SHI08242.1"/>
    </source>
</evidence>
<dbReference type="InterPro" id="IPR038503">
    <property type="entry name" value="SpoIIIAH_sf"/>
</dbReference>
<dbReference type="RefSeq" id="WP_073079070.1">
    <property type="nucleotide sequence ID" value="NZ_FQXV01000007.1"/>
</dbReference>
<proteinExistence type="predicted"/>
<name>A0A1M5Y8D6_9FIRM</name>
<keyword evidence="3" id="KW-1185">Reference proteome</keyword>
<organism evidence="2 3">
    <name type="scientific">Sporobacter termitidis DSM 10068</name>
    <dbReference type="NCBI Taxonomy" id="1123282"/>
    <lineage>
        <taxon>Bacteria</taxon>
        <taxon>Bacillati</taxon>
        <taxon>Bacillota</taxon>
        <taxon>Clostridia</taxon>
        <taxon>Eubacteriales</taxon>
        <taxon>Oscillospiraceae</taxon>
        <taxon>Sporobacter</taxon>
    </lineage>
</organism>
<protein>
    <submittedName>
        <fullName evidence="2">Stage III sporulation protein AH</fullName>
    </submittedName>
</protein>
<reference evidence="2 3" key="1">
    <citation type="submission" date="2016-11" db="EMBL/GenBank/DDBJ databases">
        <authorList>
            <person name="Jaros S."/>
            <person name="Januszkiewicz K."/>
            <person name="Wedrychowicz H."/>
        </authorList>
    </citation>
    <scope>NUCLEOTIDE SEQUENCE [LARGE SCALE GENOMIC DNA]</scope>
    <source>
        <strain evidence="2 3">DSM 10068</strain>
    </source>
</reference>